<evidence type="ECO:0000313" key="2">
    <source>
        <dbReference type="EMBL" id="KAK2145486.1"/>
    </source>
</evidence>
<dbReference type="AlphaFoldDB" id="A0AAD9J2J0"/>
<proteinExistence type="predicted"/>
<feature type="signal peptide" evidence="1">
    <location>
        <begin position="1"/>
        <end position="20"/>
    </location>
</feature>
<evidence type="ECO:0000256" key="1">
    <source>
        <dbReference type="SAM" id="SignalP"/>
    </source>
</evidence>
<evidence type="ECO:0000313" key="3">
    <source>
        <dbReference type="Proteomes" id="UP001208570"/>
    </source>
</evidence>
<comment type="caution">
    <text evidence="2">The sequence shown here is derived from an EMBL/GenBank/DDBJ whole genome shotgun (WGS) entry which is preliminary data.</text>
</comment>
<keyword evidence="3" id="KW-1185">Reference proteome</keyword>
<gene>
    <name evidence="2" type="ORF">LSH36_678g01013</name>
</gene>
<protein>
    <submittedName>
        <fullName evidence="2">Uncharacterized protein</fullName>
    </submittedName>
</protein>
<dbReference type="EMBL" id="JAODUP010000678">
    <property type="protein sequence ID" value="KAK2145486.1"/>
    <property type="molecule type" value="Genomic_DNA"/>
</dbReference>
<reference evidence="2" key="1">
    <citation type="journal article" date="2023" name="Mol. Biol. Evol.">
        <title>Third-Generation Sequencing Reveals the Adaptive Role of the Epigenome in Three Deep-Sea Polychaetes.</title>
        <authorList>
            <person name="Perez M."/>
            <person name="Aroh O."/>
            <person name="Sun Y."/>
            <person name="Lan Y."/>
            <person name="Juniper S.K."/>
            <person name="Young C.R."/>
            <person name="Angers B."/>
            <person name="Qian P.Y."/>
        </authorList>
    </citation>
    <scope>NUCLEOTIDE SEQUENCE</scope>
    <source>
        <strain evidence="2">P08H-3</strain>
    </source>
</reference>
<sequence length="194" mass="21227">MKHHLGYLAVVILLITTVLSAEATPELEDSDDVIIPVIIDVIAALVNGPPVTSGNPCLVPNDDVTSGNLVKRMLPKKLYQLARLRTAVTNANEQAQIRAKLLQRDTLYLVPRVALRQTVPEHLMMRFTISTSGIKMAYSGRSRSTAITSWRFESNSCLCLSEVSQRCLVWTAIGQMCLGLTAGGNSYNPQMGDN</sequence>
<dbReference type="Proteomes" id="UP001208570">
    <property type="component" value="Unassembled WGS sequence"/>
</dbReference>
<name>A0AAD9J2J0_9ANNE</name>
<feature type="chain" id="PRO_5041975009" evidence="1">
    <location>
        <begin position="21"/>
        <end position="194"/>
    </location>
</feature>
<keyword evidence="1" id="KW-0732">Signal</keyword>
<accession>A0AAD9J2J0</accession>
<organism evidence="2 3">
    <name type="scientific">Paralvinella palmiformis</name>
    <dbReference type="NCBI Taxonomy" id="53620"/>
    <lineage>
        <taxon>Eukaryota</taxon>
        <taxon>Metazoa</taxon>
        <taxon>Spiralia</taxon>
        <taxon>Lophotrochozoa</taxon>
        <taxon>Annelida</taxon>
        <taxon>Polychaeta</taxon>
        <taxon>Sedentaria</taxon>
        <taxon>Canalipalpata</taxon>
        <taxon>Terebellida</taxon>
        <taxon>Terebelliformia</taxon>
        <taxon>Alvinellidae</taxon>
        <taxon>Paralvinella</taxon>
    </lineage>
</organism>